<dbReference type="EMBL" id="BAAAYL010000001">
    <property type="protein sequence ID" value="GAA3379323.1"/>
    <property type="molecule type" value="Genomic_DNA"/>
</dbReference>
<dbReference type="SUPFAM" id="SSF55874">
    <property type="entry name" value="ATPase domain of HSP90 chaperone/DNA topoisomerase II/histidine kinase"/>
    <property type="match status" value="1"/>
</dbReference>
<evidence type="ECO:0000313" key="2">
    <source>
        <dbReference type="Proteomes" id="UP001499990"/>
    </source>
</evidence>
<evidence type="ECO:0000313" key="1">
    <source>
        <dbReference type="EMBL" id="GAA3379323.1"/>
    </source>
</evidence>
<name>A0ABP6SL52_9ACTN</name>
<sequence length="94" mass="10978">MDVHPEPFPLRQFAEHVGATFQPVARERELEFRVVTAPDILERITTDESRLRQVLRNRSAARCPAPRTGHYVRVAWAVCEWRSSWRPRASNRPS</sequence>
<organism evidence="1 2">
    <name type="scientific">Streptomyces sannanensis</name>
    <dbReference type="NCBI Taxonomy" id="285536"/>
    <lineage>
        <taxon>Bacteria</taxon>
        <taxon>Bacillati</taxon>
        <taxon>Actinomycetota</taxon>
        <taxon>Actinomycetes</taxon>
        <taxon>Kitasatosporales</taxon>
        <taxon>Streptomycetaceae</taxon>
        <taxon>Streptomyces</taxon>
    </lineage>
</organism>
<dbReference type="Proteomes" id="UP001499990">
    <property type="component" value="Unassembled WGS sequence"/>
</dbReference>
<protein>
    <submittedName>
        <fullName evidence="1">Uncharacterized protein</fullName>
    </submittedName>
</protein>
<proteinExistence type="predicted"/>
<dbReference type="Gene3D" id="3.30.565.10">
    <property type="entry name" value="Histidine kinase-like ATPase, C-terminal domain"/>
    <property type="match status" value="1"/>
</dbReference>
<dbReference type="InterPro" id="IPR036890">
    <property type="entry name" value="HATPase_C_sf"/>
</dbReference>
<keyword evidence="2" id="KW-1185">Reference proteome</keyword>
<comment type="caution">
    <text evidence="1">The sequence shown here is derived from an EMBL/GenBank/DDBJ whole genome shotgun (WGS) entry which is preliminary data.</text>
</comment>
<accession>A0ABP6SL52</accession>
<reference evidence="2" key="1">
    <citation type="journal article" date="2019" name="Int. J. Syst. Evol. Microbiol.">
        <title>The Global Catalogue of Microorganisms (GCM) 10K type strain sequencing project: providing services to taxonomists for standard genome sequencing and annotation.</title>
        <authorList>
            <consortium name="The Broad Institute Genomics Platform"/>
            <consortium name="The Broad Institute Genome Sequencing Center for Infectious Disease"/>
            <person name="Wu L."/>
            <person name="Ma J."/>
        </authorList>
    </citation>
    <scope>NUCLEOTIDE SEQUENCE [LARGE SCALE GENOMIC DNA]</scope>
    <source>
        <strain evidence="2">JCM 9651</strain>
    </source>
</reference>
<gene>
    <name evidence="1" type="ORF">GCM10020367_62390</name>
</gene>